<dbReference type="InterPro" id="IPR001611">
    <property type="entry name" value="Leu-rich_rpt"/>
</dbReference>
<evidence type="ECO:0000256" key="6">
    <source>
        <dbReference type="ARBA" id="ARBA00022989"/>
    </source>
</evidence>
<feature type="domain" description="Protein kinase" evidence="12">
    <location>
        <begin position="316"/>
        <end position="592"/>
    </location>
</feature>
<keyword evidence="4 11" id="KW-0732">Signal</keyword>
<dbReference type="GO" id="GO:0004672">
    <property type="term" value="F:protein kinase activity"/>
    <property type="evidence" value="ECO:0007669"/>
    <property type="project" value="InterPro"/>
</dbReference>
<dbReference type="InterPro" id="IPR013210">
    <property type="entry name" value="LRR_N_plant-typ"/>
</dbReference>
<keyword evidence="13" id="KW-0808">Transferase</keyword>
<organism evidence="13 14">
    <name type="scientific">Zostera marina</name>
    <name type="common">Eelgrass</name>
    <dbReference type="NCBI Taxonomy" id="29655"/>
    <lineage>
        <taxon>Eukaryota</taxon>
        <taxon>Viridiplantae</taxon>
        <taxon>Streptophyta</taxon>
        <taxon>Embryophyta</taxon>
        <taxon>Tracheophyta</taxon>
        <taxon>Spermatophyta</taxon>
        <taxon>Magnoliopsida</taxon>
        <taxon>Liliopsida</taxon>
        <taxon>Zosteraceae</taxon>
        <taxon>Zostera</taxon>
    </lineage>
</organism>
<evidence type="ECO:0000313" key="14">
    <source>
        <dbReference type="Proteomes" id="UP000036987"/>
    </source>
</evidence>
<sequence>MVTASQISLPARFLLLLLIGLNSAEMVIMQEDSVRCLKGLKSSLSDPDDNLSSWNFATTAKVGFVCNFVGIFCWNLQENRVMEIRLPSKSLSGNLPSALQYCYSTTTVVFSGNQLSGPIPSGLCDWIPNVVFLDLSGNNFNGSIPAGIVNCKFLNTLLLNGNKLSGIIPPELASLDRLRKFSVANNKLSGTIPSGLSQFGSSSFEGNNGLCGGSLGGCGGLSRTSLIIIIAAGVFGALVALLLAFAIWRWISVHPKGKKKKASGSSSVPSGVEGGMEDLGWVNRIRAHHLVQVTLFQKPIVKVKLADLMVATNDFQSSTVISTGGRTGKTYKATLSDGSTLAVKRLPGGEFSEKQFRSEMARLGQLRHPNLVPLLGFCVVEDERLLVFKHMASGSLSSLLHTSSAAGAEVLDWQTRLKIGIGASRGLAWLHHGIQSPIIHQNICSSVILLDEDHEARITDFGLKALMRRSSLGGAAFVDGEFGELGYVAPEYSSTMVASPKGDVFAFGVVLLELITGKKPLDSEEGFKGNLVDWVNYLAVNKRIGEAIDKRLLGNGNDDDIIKFMKVATSCVVSRPKERCLMNQVYNSLKEIAATAAGYDCSEHYDEFPLVYGIKDSIAGGSSNTEPTQ</sequence>
<proteinExistence type="predicted"/>
<reference evidence="14" key="1">
    <citation type="journal article" date="2016" name="Nature">
        <title>The genome of the seagrass Zostera marina reveals angiosperm adaptation to the sea.</title>
        <authorList>
            <person name="Olsen J.L."/>
            <person name="Rouze P."/>
            <person name="Verhelst B."/>
            <person name="Lin Y.-C."/>
            <person name="Bayer T."/>
            <person name="Collen J."/>
            <person name="Dattolo E."/>
            <person name="De Paoli E."/>
            <person name="Dittami S."/>
            <person name="Maumus F."/>
            <person name="Michel G."/>
            <person name="Kersting A."/>
            <person name="Lauritano C."/>
            <person name="Lohaus R."/>
            <person name="Toepel M."/>
            <person name="Tonon T."/>
            <person name="Vanneste K."/>
            <person name="Amirebrahimi M."/>
            <person name="Brakel J."/>
            <person name="Bostroem C."/>
            <person name="Chovatia M."/>
            <person name="Grimwood J."/>
            <person name="Jenkins J.W."/>
            <person name="Jueterbock A."/>
            <person name="Mraz A."/>
            <person name="Stam W.T."/>
            <person name="Tice H."/>
            <person name="Bornberg-Bauer E."/>
            <person name="Green P.J."/>
            <person name="Pearson G.A."/>
            <person name="Procaccini G."/>
            <person name="Duarte C.M."/>
            <person name="Schmutz J."/>
            <person name="Reusch T.B.H."/>
            <person name="Van de Peer Y."/>
        </authorList>
    </citation>
    <scope>NUCLEOTIDE SEQUENCE [LARGE SCALE GENOMIC DNA]</scope>
    <source>
        <strain evidence="14">cv. Finnish</strain>
    </source>
</reference>
<comment type="caution">
    <text evidence="13">The sequence shown here is derived from an EMBL/GenBank/DDBJ whole genome shotgun (WGS) entry which is preliminary data.</text>
</comment>
<dbReference type="Gene3D" id="1.10.510.10">
    <property type="entry name" value="Transferase(Phosphotransferase) domain 1"/>
    <property type="match status" value="1"/>
</dbReference>
<feature type="chain" id="PRO_5005527464" evidence="11">
    <location>
        <begin position="25"/>
        <end position="629"/>
    </location>
</feature>
<evidence type="ECO:0000259" key="12">
    <source>
        <dbReference type="PROSITE" id="PS50011"/>
    </source>
</evidence>
<keyword evidence="3 10" id="KW-0812">Transmembrane</keyword>
<dbReference type="Proteomes" id="UP000036987">
    <property type="component" value="Unassembled WGS sequence"/>
</dbReference>
<evidence type="ECO:0000256" key="1">
    <source>
        <dbReference type="ARBA" id="ARBA00004370"/>
    </source>
</evidence>
<keyword evidence="5" id="KW-0677">Repeat</keyword>
<dbReference type="InterPro" id="IPR000719">
    <property type="entry name" value="Prot_kinase_dom"/>
</dbReference>
<evidence type="ECO:0000313" key="13">
    <source>
        <dbReference type="EMBL" id="KMZ64050.1"/>
    </source>
</evidence>
<dbReference type="GO" id="GO:0016020">
    <property type="term" value="C:membrane"/>
    <property type="evidence" value="ECO:0007669"/>
    <property type="project" value="UniProtKB-SubCell"/>
</dbReference>
<dbReference type="PANTHER" id="PTHR48056:SF58">
    <property type="entry name" value="LEUCINE-RICH REPEAT RECEPTOR PROTEIN KINASE MSP1-LIKE ISOFORM X1"/>
    <property type="match status" value="1"/>
</dbReference>
<evidence type="ECO:0000256" key="10">
    <source>
        <dbReference type="SAM" id="Phobius"/>
    </source>
</evidence>
<evidence type="ECO:0000256" key="2">
    <source>
        <dbReference type="ARBA" id="ARBA00022614"/>
    </source>
</evidence>
<keyword evidence="8 13" id="KW-0675">Receptor</keyword>
<gene>
    <name evidence="13" type="ORF">ZOSMA_388G00050</name>
</gene>
<dbReference type="FunFam" id="3.80.10.10:FF:000400">
    <property type="entry name" value="Nuclear pore complex protein NUP107"/>
    <property type="match status" value="1"/>
</dbReference>
<keyword evidence="9" id="KW-0325">Glycoprotein</keyword>
<comment type="subcellular location">
    <subcellularLocation>
        <location evidence="1">Membrane</location>
    </subcellularLocation>
</comment>
<dbReference type="SUPFAM" id="SSF52058">
    <property type="entry name" value="L domain-like"/>
    <property type="match status" value="1"/>
</dbReference>
<dbReference type="GO" id="GO:0005524">
    <property type="term" value="F:ATP binding"/>
    <property type="evidence" value="ECO:0007669"/>
    <property type="project" value="UniProtKB-KW"/>
</dbReference>
<keyword evidence="6 10" id="KW-1133">Transmembrane helix</keyword>
<dbReference type="STRING" id="29655.A0A0K9P790"/>
<keyword evidence="7 10" id="KW-0472">Membrane</keyword>
<evidence type="ECO:0000256" key="7">
    <source>
        <dbReference type="ARBA" id="ARBA00023136"/>
    </source>
</evidence>
<dbReference type="InterPro" id="IPR001245">
    <property type="entry name" value="Ser-Thr/Tyr_kinase_cat_dom"/>
</dbReference>
<accession>A0A0K9P790</accession>
<name>A0A0K9P790_ZOSMR</name>
<keyword evidence="13" id="KW-0418">Kinase</keyword>
<keyword evidence="14" id="KW-1185">Reference proteome</keyword>
<feature type="signal peptide" evidence="11">
    <location>
        <begin position="1"/>
        <end position="24"/>
    </location>
</feature>
<dbReference type="InterPro" id="IPR050647">
    <property type="entry name" value="Plant_LRR-RLKs"/>
</dbReference>
<dbReference type="Pfam" id="PF08263">
    <property type="entry name" value="LRRNT_2"/>
    <property type="match status" value="1"/>
</dbReference>
<dbReference type="InterPro" id="IPR011009">
    <property type="entry name" value="Kinase-like_dom_sf"/>
</dbReference>
<dbReference type="Gene3D" id="3.30.200.20">
    <property type="entry name" value="Phosphorylase Kinase, domain 1"/>
    <property type="match status" value="1"/>
</dbReference>
<dbReference type="InterPro" id="IPR032675">
    <property type="entry name" value="LRR_dom_sf"/>
</dbReference>
<dbReference type="OMA" id="AWLHHAC"/>
<evidence type="ECO:0000256" key="11">
    <source>
        <dbReference type="SAM" id="SignalP"/>
    </source>
</evidence>
<dbReference type="Pfam" id="PF00560">
    <property type="entry name" value="LRR_1"/>
    <property type="match status" value="3"/>
</dbReference>
<dbReference type="AlphaFoldDB" id="A0A0K9P790"/>
<evidence type="ECO:0000256" key="8">
    <source>
        <dbReference type="ARBA" id="ARBA00023170"/>
    </source>
</evidence>
<dbReference type="FunFam" id="3.30.200.20:FF:000428">
    <property type="entry name" value="Inactive LRR receptor-like serine/threonine-protein kinase BIR2"/>
    <property type="match status" value="1"/>
</dbReference>
<dbReference type="Gene3D" id="3.80.10.10">
    <property type="entry name" value="Ribonuclease Inhibitor"/>
    <property type="match status" value="1"/>
</dbReference>
<evidence type="ECO:0000256" key="5">
    <source>
        <dbReference type="ARBA" id="ARBA00022737"/>
    </source>
</evidence>
<evidence type="ECO:0000256" key="4">
    <source>
        <dbReference type="ARBA" id="ARBA00022729"/>
    </source>
</evidence>
<dbReference type="PROSITE" id="PS50011">
    <property type="entry name" value="PROTEIN_KINASE_DOM"/>
    <property type="match status" value="1"/>
</dbReference>
<evidence type="ECO:0000256" key="3">
    <source>
        <dbReference type="ARBA" id="ARBA00022692"/>
    </source>
</evidence>
<dbReference type="OrthoDB" id="598358at2759"/>
<dbReference type="EMBL" id="LFYR01001191">
    <property type="protein sequence ID" value="KMZ64050.1"/>
    <property type="molecule type" value="Genomic_DNA"/>
</dbReference>
<keyword evidence="2" id="KW-0433">Leucine-rich repeat</keyword>
<dbReference type="Pfam" id="PF07714">
    <property type="entry name" value="PK_Tyr_Ser-Thr"/>
    <property type="match status" value="1"/>
</dbReference>
<protein>
    <submittedName>
        <fullName evidence="13">Receptor-like kinase</fullName>
    </submittedName>
</protein>
<evidence type="ECO:0000256" key="9">
    <source>
        <dbReference type="ARBA" id="ARBA00023180"/>
    </source>
</evidence>
<feature type="transmembrane region" description="Helical" evidence="10">
    <location>
        <begin position="226"/>
        <end position="251"/>
    </location>
</feature>
<dbReference type="SUPFAM" id="SSF56112">
    <property type="entry name" value="Protein kinase-like (PK-like)"/>
    <property type="match status" value="1"/>
</dbReference>
<dbReference type="PANTHER" id="PTHR48056">
    <property type="entry name" value="LRR RECEPTOR-LIKE SERINE/THREONINE-PROTEIN KINASE-RELATED"/>
    <property type="match status" value="1"/>
</dbReference>